<dbReference type="InterPro" id="IPR000719">
    <property type="entry name" value="Prot_kinase_dom"/>
</dbReference>
<evidence type="ECO:0000256" key="3">
    <source>
        <dbReference type="ARBA" id="ARBA00022679"/>
    </source>
</evidence>
<organism evidence="12 13">
    <name type="scientific">Laspinema olomoucense D3b</name>
    <dbReference type="NCBI Taxonomy" id="2953688"/>
    <lineage>
        <taxon>Bacteria</taxon>
        <taxon>Bacillati</taxon>
        <taxon>Cyanobacteriota</taxon>
        <taxon>Cyanophyceae</taxon>
        <taxon>Oscillatoriophycideae</taxon>
        <taxon>Oscillatoriales</taxon>
        <taxon>Laspinemataceae</taxon>
        <taxon>Laspinema</taxon>
        <taxon>Laspinema olomoucense</taxon>
    </lineage>
</organism>
<keyword evidence="5 12" id="KW-0418">Kinase</keyword>
<comment type="catalytic activity">
    <reaction evidence="8">
        <text>L-seryl-[protein] + ATP = O-phospho-L-seryl-[protein] + ADP + H(+)</text>
        <dbReference type="Rhea" id="RHEA:17989"/>
        <dbReference type="Rhea" id="RHEA-COMP:9863"/>
        <dbReference type="Rhea" id="RHEA-COMP:11604"/>
        <dbReference type="ChEBI" id="CHEBI:15378"/>
        <dbReference type="ChEBI" id="CHEBI:29999"/>
        <dbReference type="ChEBI" id="CHEBI:30616"/>
        <dbReference type="ChEBI" id="CHEBI:83421"/>
        <dbReference type="ChEBI" id="CHEBI:456216"/>
        <dbReference type="EC" id="2.7.11.1"/>
    </reaction>
</comment>
<dbReference type="RefSeq" id="WP_261237126.1">
    <property type="nucleotide sequence ID" value="NZ_JAMXFA010000046.1"/>
</dbReference>
<dbReference type="SUPFAM" id="SSF56112">
    <property type="entry name" value="Protein kinase-like (PK-like)"/>
    <property type="match status" value="1"/>
</dbReference>
<proteinExistence type="predicted"/>
<dbReference type="PROSITE" id="PS00107">
    <property type="entry name" value="PROTEIN_KINASE_ATP"/>
    <property type="match status" value="1"/>
</dbReference>
<dbReference type="Gene3D" id="3.30.200.20">
    <property type="entry name" value="Phosphorylase Kinase, domain 1"/>
    <property type="match status" value="1"/>
</dbReference>
<evidence type="ECO:0000256" key="7">
    <source>
        <dbReference type="ARBA" id="ARBA00047899"/>
    </source>
</evidence>
<dbReference type="InterPro" id="IPR017441">
    <property type="entry name" value="Protein_kinase_ATP_BS"/>
</dbReference>
<feature type="region of interest" description="Disordered" evidence="10">
    <location>
        <begin position="294"/>
        <end position="322"/>
    </location>
</feature>
<dbReference type="Proteomes" id="UP001525961">
    <property type="component" value="Unassembled WGS sequence"/>
</dbReference>
<keyword evidence="2 12" id="KW-0723">Serine/threonine-protein kinase</keyword>
<dbReference type="EC" id="2.7.11.1" evidence="1"/>
<dbReference type="GO" id="GO:0004674">
    <property type="term" value="F:protein serine/threonine kinase activity"/>
    <property type="evidence" value="ECO:0007669"/>
    <property type="project" value="UniProtKB-KW"/>
</dbReference>
<accession>A0ABT2NDT5</accession>
<evidence type="ECO:0000256" key="8">
    <source>
        <dbReference type="ARBA" id="ARBA00048679"/>
    </source>
</evidence>
<protein>
    <recommendedName>
        <fullName evidence="1">non-specific serine/threonine protein kinase</fullName>
        <ecNumber evidence="1">2.7.11.1</ecNumber>
    </recommendedName>
</protein>
<feature type="domain" description="Protein kinase" evidence="11">
    <location>
        <begin position="34"/>
        <end position="298"/>
    </location>
</feature>
<evidence type="ECO:0000259" key="11">
    <source>
        <dbReference type="PROSITE" id="PS50011"/>
    </source>
</evidence>
<evidence type="ECO:0000256" key="2">
    <source>
        <dbReference type="ARBA" id="ARBA00022527"/>
    </source>
</evidence>
<dbReference type="PROSITE" id="PS50011">
    <property type="entry name" value="PROTEIN_KINASE_DOM"/>
    <property type="match status" value="1"/>
</dbReference>
<dbReference type="PANTHER" id="PTHR24363:SF0">
    <property type="entry name" value="SERINE_THREONINE KINASE LIKE DOMAIN CONTAINING 1"/>
    <property type="match status" value="1"/>
</dbReference>
<evidence type="ECO:0000256" key="9">
    <source>
        <dbReference type="PROSITE-ProRule" id="PRU10141"/>
    </source>
</evidence>
<evidence type="ECO:0000256" key="1">
    <source>
        <dbReference type="ARBA" id="ARBA00012513"/>
    </source>
</evidence>
<dbReference type="Pfam" id="PF00069">
    <property type="entry name" value="Pkinase"/>
    <property type="match status" value="1"/>
</dbReference>
<evidence type="ECO:0000313" key="12">
    <source>
        <dbReference type="EMBL" id="MCT7980847.1"/>
    </source>
</evidence>
<evidence type="ECO:0000256" key="10">
    <source>
        <dbReference type="SAM" id="MobiDB-lite"/>
    </source>
</evidence>
<feature type="binding site" evidence="9">
    <location>
        <position position="64"/>
    </location>
    <ligand>
        <name>ATP</name>
        <dbReference type="ChEBI" id="CHEBI:30616"/>
    </ligand>
</feature>
<comment type="caution">
    <text evidence="12">The sequence shown here is derived from an EMBL/GenBank/DDBJ whole genome shotgun (WGS) entry which is preliminary data.</text>
</comment>
<gene>
    <name evidence="12" type="ORF">NG792_24280</name>
</gene>
<evidence type="ECO:0000256" key="5">
    <source>
        <dbReference type="ARBA" id="ARBA00022777"/>
    </source>
</evidence>
<keyword evidence="13" id="KW-1185">Reference proteome</keyword>
<feature type="region of interest" description="Disordered" evidence="10">
    <location>
        <begin position="334"/>
        <end position="369"/>
    </location>
</feature>
<dbReference type="CDD" id="cd14014">
    <property type="entry name" value="STKc_PknB_like"/>
    <property type="match status" value="1"/>
</dbReference>
<dbReference type="NCBIfam" id="NF045510">
    <property type="entry name" value="4Cys_prefix_kin"/>
    <property type="match status" value="1"/>
</dbReference>
<keyword evidence="4 9" id="KW-0547">Nucleotide-binding</keyword>
<dbReference type="PANTHER" id="PTHR24363">
    <property type="entry name" value="SERINE/THREONINE PROTEIN KINASE"/>
    <property type="match status" value="1"/>
</dbReference>
<dbReference type="InterPro" id="IPR011009">
    <property type="entry name" value="Kinase-like_dom_sf"/>
</dbReference>
<reference evidence="12 13" key="1">
    <citation type="journal article" date="2022" name="Front. Microbiol.">
        <title>High genomic differentiation and limited gene flow indicate recent cryptic speciation within the genus Laspinema (cyanobacteria).</title>
        <authorList>
            <person name="Stanojkovic A."/>
            <person name="Skoupy S."/>
            <person name="Skaloud P."/>
            <person name="Dvorak P."/>
        </authorList>
    </citation>
    <scope>NUCLEOTIDE SEQUENCE [LARGE SCALE GENOMIC DNA]</scope>
    <source>
        <strain evidence="12 13">D3b</strain>
    </source>
</reference>
<name>A0ABT2NDT5_9CYAN</name>
<keyword evidence="6 9" id="KW-0067">ATP-binding</keyword>
<evidence type="ECO:0000256" key="6">
    <source>
        <dbReference type="ARBA" id="ARBA00022840"/>
    </source>
</evidence>
<sequence>MTYCLNSNCPTPSNPPSTKFCLTCGTKLLLRERYRAVQPLGQGGMGRTFFAVDEDRLNAPCVIKQFFPQIQGTTALAKATELFQREAVQLLHLGEHPQIPSLYAYFEQDKRWYLVQELIEGSDLLNELKQQGAFSETQIRSLLLDLLPILQFIHKNNVIHRDIKPDNILRRRKDNKLVLVDFGVAKEGTGTALAQMGTRAGTHGYAPVEQIRGGQAYPASDLYSLGVTCIQLLTAKMPDDLYDGMNARWLWKEQLAKQGKSTSPILAQILDKLLQEVVRDRYQSAAEVLQALQPNPVSSPPLKPASAAAQTPPSIPIQPGKFDPVSLDLQAIKTHFSQGQPGNAPPPASPPPKSSPTPPTKPPGFDPISAELEALRSEFGEEL</sequence>
<evidence type="ECO:0000256" key="4">
    <source>
        <dbReference type="ARBA" id="ARBA00022741"/>
    </source>
</evidence>
<comment type="catalytic activity">
    <reaction evidence="7">
        <text>L-threonyl-[protein] + ATP = O-phospho-L-threonyl-[protein] + ADP + H(+)</text>
        <dbReference type="Rhea" id="RHEA:46608"/>
        <dbReference type="Rhea" id="RHEA-COMP:11060"/>
        <dbReference type="Rhea" id="RHEA-COMP:11605"/>
        <dbReference type="ChEBI" id="CHEBI:15378"/>
        <dbReference type="ChEBI" id="CHEBI:30013"/>
        <dbReference type="ChEBI" id="CHEBI:30616"/>
        <dbReference type="ChEBI" id="CHEBI:61977"/>
        <dbReference type="ChEBI" id="CHEBI:456216"/>
        <dbReference type="EC" id="2.7.11.1"/>
    </reaction>
</comment>
<feature type="compositionally biased region" description="Pro residues" evidence="10">
    <location>
        <begin position="343"/>
        <end position="365"/>
    </location>
</feature>
<evidence type="ECO:0000313" key="13">
    <source>
        <dbReference type="Proteomes" id="UP001525961"/>
    </source>
</evidence>
<dbReference type="SMART" id="SM00220">
    <property type="entry name" value="S_TKc"/>
    <property type="match status" value="1"/>
</dbReference>
<keyword evidence="3" id="KW-0808">Transferase</keyword>
<dbReference type="EMBL" id="JAMXFA010000046">
    <property type="protein sequence ID" value="MCT7980847.1"/>
    <property type="molecule type" value="Genomic_DNA"/>
</dbReference>
<dbReference type="Gene3D" id="1.10.510.10">
    <property type="entry name" value="Transferase(Phosphotransferase) domain 1"/>
    <property type="match status" value="1"/>
</dbReference>